<gene>
    <name evidence="3" type="ORF">CK203_021018</name>
</gene>
<name>A0A438JWM5_VITVI</name>
<dbReference type="PANTHER" id="PTHR33223:SF8">
    <property type="entry name" value="OS04G0172440 PROTEIN"/>
    <property type="match status" value="1"/>
</dbReference>
<evidence type="ECO:0000313" key="3">
    <source>
        <dbReference type="EMBL" id="RVX13370.1"/>
    </source>
</evidence>
<evidence type="ECO:0000256" key="1">
    <source>
        <dbReference type="SAM" id="MobiDB-lite"/>
    </source>
</evidence>
<feature type="region of interest" description="Disordered" evidence="1">
    <location>
        <begin position="150"/>
        <end position="218"/>
    </location>
</feature>
<feature type="compositionally biased region" description="Basic and acidic residues" evidence="1">
    <location>
        <begin position="150"/>
        <end position="165"/>
    </location>
</feature>
<proteinExistence type="predicted"/>
<dbReference type="EMBL" id="QGNW01000024">
    <property type="protein sequence ID" value="RVX13370.1"/>
    <property type="molecule type" value="Genomic_DNA"/>
</dbReference>
<evidence type="ECO:0000259" key="2">
    <source>
        <dbReference type="Pfam" id="PF03732"/>
    </source>
</evidence>
<evidence type="ECO:0000313" key="4">
    <source>
        <dbReference type="Proteomes" id="UP000288805"/>
    </source>
</evidence>
<feature type="compositionally biased region" description="Basic and acidic residues" evidence="1">
    <location>
        <begin position="586"/>
        <end position="600"/>
    </location>
</feature>
<feature type="domain" description="Retrotransposon gag" evidence="2">
    <location>
        <begin position="37"/>
        <end position="117"/>
    </location>
</feature>
<dbReference type="InterPro" id="IPR005162">
    <property type="entry name" value="Retrotrans_gag_dom"/>
</dbReference>
<organism evidence="3 4">
    <name type="scientific">Vitis vinifera</name>
    <name type="common">Grape</name>
    <dbReference type="NCBI Taxonomy" id="29760"/>
    <lineage>
        <taxon>Eukaryota</taxon>
        <taxon>Viridiplantae</taxon>
        <taxon>Streptophyta</taxon>
        <taxon>Embryophyta</taxon>
        <taxon>Tracheophyta</taxon>
        <taxon>Spermatophyta</taxon>
        <taxon>Magnoliopsida</taxon>
        <taxon>eudicotyledons</taxon>
        <taxon>Gunneridae</taxon>
        <taxon>Pentapetalae</taxon>
        <taxon>rosids</taxon>
        <taxon>Vitales</taxon>
        <taxon>Vitaceae</taxon>
        <taxon>Viteae</taxon>
        <taxon>Vitis</taxon>
    </lineage>
</organism>
<comment type="caution">
    <text evidence="3">The sequence shown here is derived from an EMBL/GenBank/DDBJ whole genome shotgun (WGS) entry which is preliminary data.</text>
</comment>
<dbReference type="Proteomes" id="UP000288805">
    <property type="component" value="Unassembled WGS sequence"/>
</dbReference>
<reference evidence="3 4" key="1">
    <citation type="journal article" date="2018" name="PLoS Genet.">
        <title>Population sequencing reveals clonal diversity and ancestral inbreeding in the grapevine cultivar Chardonnay.</title>
        <authorList>
            <person name="Roach M.J."/>
            <person name="Johnson D.L."/>
            <person name="Bohlmann J."/>
            <person name="van Vuuren H.J."/>
            <person name="Jones S.J."/>
            <person name="Pretorius I.S."/>
            <person name="Schmidt S.A."/>
            <person name="Borneman A.R."/>
        </authorList>
    </citation>
    <scope>NUCLEOTIDE SEQUENCE [LARGE SCALE GENOMIC DNA]</scope>
    <source>
        <strain evidence="4">cv. Chardonnay</strain>
        <tissue evidence="3">Leaf</tissue>
    </source>
</reference>
<dbReference type="AlphaFoldDB" id="A0A438JWM5"/>
<dbReference type="Pfam" id="PF03732">
    <property type="entry name" value="Retrotrans_gag"/>
    <property type="match status" value="2"/>
</dbReference>
<protein>
    <recommendedName>
        <fullName evidence="2">Retrotransposon gag domain-containing protein</fullName>
    </recommendedName>
</protein>
<sequence>MRQMRISNGAISWDDFDRAMVASLPAQFKACRRLRVQRWFASLYASRRRTWDDLAQKFLRQFVFNIVIHVLRRELEALRQGPEESMTSFISRWREKIAQIVDRPSEKDQISMILRSLQLRFARHLMGFPHTDFGSLGLCEEAASEPDAYREQARHAQRAHYERARHAPHAHQMGMARAPDLGGANEGDSKEETPREALTAPRGHHGKALGMLRTHGRDSSTHTWAQRHVWCAPCGRNSTGPGAAYPLFAQARGRLSLVRGAMPYAPRGISHGHNAMAHCYEAGLDKGKQATSPSHGHLDMATIWVVGGYARQLWAILASCITTKLAKEGSLALRTREEFSVIFRGVTIGIRARTRDGWCEEGTVASWAEDTMGEIQVQRRHPAVLWRGRCSVKKAVLQGSSSGPEAPSKVRVLEPKGFNDNRNTKELENFLWDMEQFFKAAHIPDGKKVSITSMYLTGDAKLWWRTRMENDVESRRPQITTWETLKKELKDQFLPTNTAWVARKALKRLRHTRFVREYDKEFNSLMLDIKNMLEEDKLFNFMSELQGWAQTKLKRQWVRDLPAAMAAADCLVDYKMGGAISTMQRPKSEGGKKAKAEGKTSKNSGWKKQGKKLAPGGKPVKKTTKVVQHTTRMAGCFIYNGPHRARDCPKIEKLSTLVTIDDKGDFDSETLLESTHYNS</sequence>
<feature type="region of interest" description="Disordered" evidence="1">
    <location>
        <begin position="583"/>
        <end position="624"/>
    </location>
</feature>
<dbReference type="PANTHER" id="PTHR33223">
    <property type="entry name" value="CCHC-TYPE DOMAIN-CONTAINING PROTEIN"/>
    <property type="match status" value="1"/>
</dbReference>
<accession>A0A438JWM5</accession>
<feature type="domain" description="Retrotransposon gag" evidence="2">
    <location>
        <begin position="451"/>
        <end position="543"/>
    </location>
</feature>